<feature type="compositionally biased region" description="Polar residues" evidence="1">
    <location>
        <begin position="408"/>
        <end position="424"/>
    </location>
</feature>
<feature type="compositionally biased region" description="Acidic residues" evidence="1">
    <location>
        <begin position="387"/>
        <end position="401"/>
    </location>
</feature>
<feature type="region of interest" description="Disordered" evidence="1">
    <location>
        <begin position="377"/>
        <end position="424"/>
    </location>
</feature>
<sequence length="424" mass="47394">MVKIPLDERSVYLAFKNVFKGPDVQPQSDKSIRKKIRKYQSANEEIQALIQGHTVLQIGKIVKTLLEGNVFASTLEAKIRFPEIFDVSSAQSAERAVSEAEAAKSEADAIREVTARQQEGSASAAIVGEATVKKDKEKLAGMFLTKTDFGNLTSEVVSAPPPNEKPLLPENFKARSLYPLYLPAKSQRQLLSKVQDDLEHACFRFGQRKMVRELQKQAWDSPECVELNIWMGLFRSKGNLFDAERMAGLGKPFPDLLSSIAQIRHTAVHRLRVTTGRTELFLADAEALAVLLADESCARQLSRLRRETHLIVEEFGRNKDFLESQYMDKRKEIAARRAELDRIEQAAWDTMLEEDKQYQSFAGANLEEIIDMPETTLHSAAASEAGDTSEEDTSVESESEADFYRVAESSQGPLYASSTKQNAA</sequence>
<evidence type="ECO:0000313" key="3">
    <source>
        <dbReference type="Proteomes" id="UP000651452"/>
    </source>
</evidence>
<dbReference type="AlphaFoldDB" id="A0A8H7JD28"/>
<protein>
    <recommendedName>
        <fullName evidence="4">Ubiquinol-cytochrome-c reductase cytochrome c1</fullName>
    </recommendedName>
</protein>
<reference evidence="2" key="2">
    <citation type="submission" date="2020-09" db="EMBL/GenBank/DDBJ databases">
        <title>Reference genome assembly for Australian Ascochyta lentis isolate Al4.</title>
        <authorList>
            <person name="Lee R.C."/>
            <person name="Farfan-Caceres L.M."/>
            <person name="Debler J.W."/>
            <person name="Williams A.H."/>
            <person name="Henares B.M."/>
        </authorList>
    </citation>
    <scope>NUCLEOTIDE SEQUENCE</scope>
    <source>
        <strain evidence="2">Al4</strain>
    </source>
</reference>
<dbReference type="Proteomes" id="UP000651452">
    <property type="component" value="Unassembled WGS sequence"/>
</dbReference>
<evidence type="ECO:0000313" key="2">
    <source>
        <dbReference type="EMBL" id="KAF9700880.1"/>
    </source>
</evidence>
<reference evidence="2" key="1">
    <citation type="submission" date="2018-12" db="EMBL/GenBank/DDBJ databases">
        <authorList>
            <person name="Syme R.A."/>
            <person name="Farfan-Caceres L."/>
            <person name="Lichtenzveig J."/>
        </authorList>
    </citation>
    <scope>NUCLEOTIDE SEQUENCE</scope>
    <source>
        <strain evidence="2">Al4</strain>
    </source>
</reference>
<gene>
    <name evidence="2" type="ORF">EKO04_000498</name>
</gene>
<organism evidence="2 3">
    <name type="scientific">Ascochyta lentis</name>
    <dbReference type="NCBI Taxonomy" id="205686"/>
    <lineage>
        <taxon>Eukaryota</taxon>
        <taxon>Fungi</taxon>
        <taxon>Dikarya</taxon>
        <taxon>Ascomycota</taxon>
        <taxon>Pezizomycotina</taxon>
        <taxon>Dothideomycetes</taxon>
        <taxon>Pleosporomycetidae</taxon>
        <taxon>Pleosporales</taxon>
        <taxon>Pleosporineae</taxon>
        <taxon>Didymellaceae</taxon>
        <taxon>Ascochyta</taxon>
    </lineage>
</organism>
<evidence type="ECO:0008006" key="4">
    <source>
        <dbReference type="Google" id="ProtNLM"/>
    </source>
</evidence>
<accession>A0A8H7JD28</accession>
<keyword evidence="3" id="KW-1185">Reference proteome</keyword>
<dbReference type="EMBL" id="RZGK01000002">
    <property type="protein sequence ID" value="KAF9700880.1"/>
    <property type="molecule type" value="Genomic_DNA"/>
</dbReference>
<comment type="caution">
    <text evidence="2">The sequence shown here is derived from an EMBL/GenBank/DDBJ whole genome shotgun (WGS) entry which is preliminary data.</text>
</comment>
<name>A0A8H7JD28_9PLEO</name>
<dbReference type="OrthoDB" id="5324651at2759"/>
<proteinExistence type="predicted"/>
<evidence type="ECO:0000256" key="1">
    <source>
        <dbReference type="SAM" id="MobiDB-lite"/>
    </source>
</evidence>